<dbReference type="Gene3D" id="3.40.50.300">
    <property type="entry name" value="P-loop containing nucleotide triphosphate hydrolases"/>
    <property type="match status" value="1"/>
</dbReference>
<proteinExistence type="predicted"/>
<dbReference type="GO" id="GO:0006355">
    <property type="term" value="P:regulation of DNA-templated transcription"/>
    <property type="evidence" value="ECO:0007669"/>
    <property type="project" value="InterPro"/>
</dbReference>
<dbReference type="EMBL" id="CP021377">
    <property type="protein sequence ID" value="ART83580.1"/>
    <property type="molecule type" value="Genomic_DNA"/>
</dbReference>
<feature type="modified residue" description="4-aspartylphosphate" evidence="8">
    <location>
        <position position="56"/>
    </location>
</feature>
<dbReference type="AlphaFoldDB" id="A0A1Y0D7Q8"/>
<dbReference type="CDD" id="cd00009">
    <property type="entry name" value="AAA"/>
    <property type="match status" value="1"/>
</dbReference>
<feature type="domain" description="Sigma-54 factor interaction" evidence="9">
    <location>
        <begin position="145"/>
        <end position="374"/>
    </location>
</feature>
<dbReference type="PROSITE" id="PS00688">
    <property type="entry name" value="SIGMA54_INTERACT_3"/>
    <property type="match status" value="1"/>
</dbReference>
<dbReference type="OrthoDB" id="9804019at2"/>
<dbReference type="Pfam" id="PF25601">
    <property type="entry name" value="AAA_lid_14"/>
    <property type="match status" value="1"/>
</dbReference>
<evidence type="ECO:0000259" key="10">
    <source>
        <dbReference type="PROSITE" id="PS50110"/>
    </source>
</evidence>
<gene>
    <name evidence="11" type="ORF">CBP31_13860</name>
</gene>
<dbReference type="SMART" id="SM00382">
    <property type="entry name" value="AAA"/>
    <property type="match status" value="1"/>
</dbReference>
<evidence type="ECO:0000256" key="3">
    <source>
        <dbReference type="ARBA" id="ARBA00022840"/>
    </source>
</evidence>
<evidence type="ECO:0000256" key="4">
    <source>
        <dbReference type="ARBA" id="ARBA00023012"/>
    </source>
</evidence>
<evidence type="ECO:0000256" key="7">
    <source>
        <dbReference type="ARBA" id="ARBA00023163"/>
    </source>
</evidence>
<dbReference type="Pfam" id="PF00072">
    <property type="entry name" value="Response_reg"/>
    <property type="match status" value="1"/>
</dbReference>
<reference evidence="11 12" key="1">
    <citation type="journal article" date="2014" name="Int. J. Syst. Evol. Microbiol.">
        <title>Oceanisphaera profunda sp. nov., a marine bacterium isolated from deep-sea sediment, and emended description of the genus Oceanisphaera.</title>
        <authorList>
            <person name="Xu Z."/>
            <person name="Zhang X.Y."/>
            <person name="Su H.N."/>
            <person name="Yu Z.C."/>
            <person name="Liu C."/>
            <person name="Li H."/>
            <person name="Chen X.L."/>
            <person name="Song X.Y."/>
            <person name="Xie B.B."/>
            <person name="Qin Q.L."/>
            <person name="Zhou B.C."/>
            <person name="Shi M."/>
            <person name="Huang Y."/>
            <person name="Zhang Y.Z."/>
        </authorList>
    </citation>
    <scope>NUCLEOTIDE SEQUENCE [LARGE SCALE GENOMIC DNA]</scope>
    <source>
        <strain evidence="11 12">SM1222</strain>
    </source>
</reference>
<accession>A0A1Y0D7Q8</accession>
<dbReference type="Proteomes" id="UP000243937">
    <property type="component" value="Chromosome"/>
</dbReference>
<evidence type="ECO:0000313" key="12">
    <source>
        <dbReference type="Proteomes" id="UP000243937"/>
    </source>
</evidence>
<keyword evidence="6" id="KW-0238">DNA-binding</keyword>
<evidence type="ECO:0000313" key="11">
    <source>
        <dbReference type="EMBL" id="ART83580.1"/>
    </source>
</evidence>
<dbReference type="InterPro" id="IPR025944">
    <property type="entry name" value="Sigma_54_int_dom_CS"/>
</dbReference>
<evidence type="ECO:0000256" key="5">
    <source>
        <dbReference type="ARBA" id="ARBA00023015"/>
    </source>
</evidence>
<keyword evidence="2" id="KW-0547">Nucleotide-binding</keyword>
<name>A0A1Y0D7Q8_9GAMM</name>
<protein>
    <submittedName>
        <fullName evidence="11">Sigma-54-dependent Fis family transcriptional regulator</fullName>
    </submittedName>
</protein>
<dbReference type="InterPro" id="IPR058031">
    <property type="entry name" value="AAA_lid_NorR"/>
</dbReference>
<evidence type="ECO:0000256" key="6">
    <source>
        <dbReference type="ARBA" id="ARBA00023125"/>
    </source>
</evidence>
<dbReference type="InterPro" id="IPR002078">
    <property type="entry name" value="Sigma_54_int"/>
</dbReference>
<dbReference type="Gene3D" id="3.40.50.2300">
    <property type="match status" value="1"/>
</dbReference>
<dbReference type="Pfam" id="PF02954">
    <property type="entry name" value="HTH_8"/>
    <property type="match status" value="1"/>
</dbReference>
<dbReference type="InterPro" id="IPR027417">
    <property type="entry name" value="P-loop_NTPase"/>
</dbReference>
<dbReference type="PROSITE" id="PS50045">
    <property type="entry name" value="SIGMA54_INTERACT_4"/>
    <property type="match status" value="1"/>
</dbReference>
<sequence length="460" mass="50962">MGDKRLNVLLVEDTASLAALYQAYLQDEPLSLTVVNNGQAAIEHIQQHAPDILLLDLILPDMPGMDILQWLHREKLNITTIVITAHGSVDVAVEAMRLGAHDFINKPIELERLKVTLHNTMKFRQLNQLLDSYRHDIEGEPFQGFIGASLPMQKVYRLIENAAPSSATVFITGESGTGKEVCAEALHERSGRPDGPFIALNCAAIPKDLMESELFGHIKGAFTGALQDRDGAVIRADGGTLFMDEICEMDLELQSKLLRFLQSGQIQPVGSSQQIQVDVRIICATNRDPLVEVEQGRFREDLYYRLHVIPINLPPLRERGADVLSIATALVRQAAREEGKSFVGLSEATKDRLQAYHWPGNVRQLQNVIRNAVVLHQGEWIELDMLPAPLDQPVAHNTAGEWVSQDTLPAPIVPLAVLERKAIERAISHCQGNVSRAAALLEVSPSTIYRKLQGWDNSHA</sequence>
<evidence type="ECO:0000256" key="2">
    <source>
        <dbReference type="ARBA" id="ARBA00022741"/>
    </source>
</evidence>
<evidence type="ECO:0000256" key="1">
    <source>
        <dbReference type="ARBA" id="ARBA00022553"/>
    </source>
</evidence>
<keyword evidence="3" id="KW-0067">ATP-binding</keyword>
<dbReference type="SMART" id="SM00448">
    <property type="entry name" value="REC"/>
    <property type="match status" value="1"/>
</dbReference>
<dbReference type="InterPro" id="IPR009057">
    <property type="entry name" value="Homeodomain-like_sf"/>
</dbReference>
<evidence type="ECO:0000256" key="8">
    <source>
        <dbReference type="PROSITE-ProRule" id="PRU00169"/>
    </source>
</evidence>
<dbReference type="GO" id="GO:0000160">
    <property type="term" value="P:phosphorelay signal transduction system"/>
    <property type="evidence" value="ECO:0007669"/>
    <property type="project" value="UniProtKB-KW"/>
</dbReference>
<dbReference type="SUPFAM" id="SSF46689">
    <property type="entry name" value="Homeodomain-like"/>
    <property type="match status" value="1"/>
</dbReference>
<dbReference type="KEGG" id="opf:CBP31_13860"/>
<keyword evidence="5" id="KW-0805">Transcription regulation</keyword>
<dbReference type="InterPro" id="IPR011006">
    <property type="entry name" value="CheY-like_superfamily"/>
</dbReference>
<dbReference type="Pfam" id="PF00158">
    <property type="entry name" value="Sigma54_activat"/>
    <property type="match status" value="1"/>
</dbReference>
<dbReference type="SUPFAM" id="SSF52540">
    <property type="entry name" value="P-loop containing nucleoside triphosphate hydrolases"/>
    <property type="match status" value="1"/>
</dbReference>
<dbReference type="InterPro" id="IPR025943">
    <property type="entry name" value="Sigma_54_int_dom_ATP-bd_2"/>
</dbReference>
<evidence type="ECO:0000259" key="9">
    <source>
        <dbReference type="PROSITE" id="PS50045"/>
    </source>
</evidence>
<keyword evidence="1 8" id="KW-0597">Phosphoprotein</keyword>
<feature type="domain" description="Response regulatory" evidence="10">
    <location>
        <begin position="7"/>
        <end position="121"/>
    </location>
</feature>
<dbReference type="InterPro" id="IPR003593">
    <property type="entry name" value="AAA+_ATPase"/>
</dbReference>
<dbReference type="InterPro" id="IPR002197">
    <property type="entry name" value="HTH_Fis"/>
</dbReference>
<dbReference type="InterPro" id="IPR001789">
    <property type="entry name" value="Sig_transdc_resp-reg_receiver"/>
</dbReference>
<dbReference type="FunFam" id="1.10.8.60:FF:000120">
    <property type="entry name" value="Sigma-54-dependent Fis family transcriptional regulator"/>
    <property type="match status" value="1"/>
</dbReference>
<dbReference type="PANTHER" id="PTHR32071">
    <property type="entry name" value="TRANSCRIPTIONAL REGULATORY PROTEIN"/>
    <property type="match status" value="1"/>
</dbReference>
<keyword evidence="12" id="KW-1185">Reference proteome</keyword>
<keyword evidence="7" id="KW-0804">Transcription</keyword>
<dbReference type="PROSITE" id="PS50110">
    <property type="entry name" value="RESPONSE_REGULATORY"/>
    <property type="match status" value="1"/>
</dbReference>
<dbReference type="Gene3D" id="1.10.10.60">
    <property type="entry name" value="Homeodomain-like"/>
    <property type="match status" value="1"/>
</dbReference>
<dbReference type="SUPFAM" id="SSF52172">
    <property type="entry name" value="CheY-like"/>
    <property type="match status" value="1"/>
</dbReference>
<dbReference type="GO" id="GO:0005524">
    <property type="term" value="F:ATP binding"/>
    <property type="evidence" value="ECO:0007669"/>
    <property type="project" value="UniProtKB-KW"/>
</dbReference>
<dbReference type="GO" id="GO:0043565">
    <property type="term" value="F:sequence-specific DNA binding"/>
    <property type="evidence" value="ECO:0007669"/>
    <property type="project" value="InterPro"/>
</dbReference>
<dbReference type="RefSeq" id="WP_087038259.1">
    <property type="nucleotide sequence ID" value="NZ_CP021377.1"/>
</dbReference>
<dbReference type="PROSITE" id="PS00676">
    <property type="entry name" value="SIGMA54_INTERACT_2"/>
    <property type="match status" value="1"/>
</dbReference>
<keyword evidence="4" id="KW-0902">Two-component regulatory system</keyword>
<organism evidence="11 12">
    <name type="scientific">Oceanisphaera profunda</name>
    <dbReference type="NCBI Taxonomy" id="1416627"/>
    <lineage>
        <taxon>Bacteria</taxon>
        <taxon>Pseudomonadati</taxon>
        <taxon>Pseudomonadota</taxon>
        <taxon>Gammaproteobacteria</taxon>
        <taxon>Aeromonadales</taxon>
        <taxon>Aeromonadaceae</taxon>
        <taxon>Oceanisphaera</taxon>
    </lineage>
</organism>
<dbReference type="FunFam" id="3.40.50.300:FF:000006">
    <property type="entry name" value="DNA-binding transcriptional regulator NtrC"/>
    <property type="match status" value="1"/>
</dbReference>
<dbReference type="Gene3D" id="1.10.8.60">
    <property type="match status" value="1"/>
</dbReference>
<dbReference type="PANTHER" id="PTHR32071:SF117">
    <property type="entry name" value="PTS-DEPENDENT DIHYDROXYACETONE KINASE OPERON REGULATORY PROTEIN-RELATED"/>
    <property type="match status" value="1"/>
</dbReference>